<evidence type="ECO:0000313" key="2">
    <source>
        <dbReference type="EMBL" id="TNN37062.1"/>
    </source>
</evidence>
<comment type="caution">
    <text evidence="2">The sequence shown here is derived from an EMBL/GenBank/DDBJ whole genome shotgun (WGS) entry which is preliminary data.</text>
</comment>
<reference evidence="2 3" key="1">
    <citation type="submission" date="2019-03" db="EMBL/GenBank/DDBJ databases">
        <title>First draft genome of Liparis tanakae, snailfish: a comprehensive survey of snailfish specific genes.</title>
        <authorList>
            <person name="Kim W."/>
            <person name="Song I."/>
            <person name="Jeong J.-H."/>
            <person name="Kim D."/>
            <person name="Kim S."/>
            <person name="Ryu S."/>
            <person name="Song J.Y."/>
            <person name="Lee S.K."/>
        </authorList>
    </citation>
    <scope>NUCLEOTIDE SEQUENCE [LARGE SCALE GENOMIC DNA]</scope>
    <source>
        <tissue evidence="2">Muscle</tissue>
    </source>
</reference>
<name>A0A4Z2F9R5_9TELE</name>
<sequence>MFFLYVKAMRSNSNQSAALYLAKCVSIGGVLPCRAAAPSRQEAARRRQRAARSRGDLMVHPTSTGEEGEEGEEEEEEEEEEGARLLLLLLLFYQLSIAEEKLLLLGRDGESGGGGATLKRVVLCRTLEVQHISRMECMESCGAPMSATGMPRRAARMGPMVVPQAVSLRTITSCGRKGARVHRRTCSGTPTRPATSLTTEAVTAVVA</sequence>
<proteinExistence type="predicted"/>
<keyword evidence="3" id="KW-1185">Reference proteome</keyword>
<protein>
    <submittedName>
        <fullName evidence="2">Uncharacterized protein</fullName>
    </submittedName>
</protein>
<feature type="compositionally biased region" description="Acidic residues" evidence="1">
    <location>
        <begin position="66"/>
        <end position="79"/>
    </location>
</feature>
<evidence type="ECO:0000313" key="3">
    <source>
        <dbReference type="Proteomes" id="UP000314294"/>
    </source>
</evidence>
<dbReference type="Proteomes" id="UP000314294">
    <property type="component" value="Unassembled WGS sequence"/>
</dbReference>
<accession>A0A4Z2F9R5</accession>
<organism evidence="2 3">
    <name type="scientific">Liparis tanakae</name>
    <name type="common">Tanaka's snailfish</name>
    <dbReference type="NCBI Taxonomy" id="230148"/>
    <lineage>
        <taxon>Eukaryota</taxon>
        <taxon>Metazoa</taxon>
        <taxon>Chordata</taxon>
        <taxon>Craniata</taxon>
        <taxon>Vertebrata</taxon>
        <taxon>Euteleostomi</taxon>
        <taxon>Actinopterygii</taxon>
        <taxon>Neopterygii</taxon>
        <taxon>Teleostei</taxon>
        <taxon>Neoteleostei</taxon>
        <taxon>Acanthomorphata</taxon>
        <taxon>Eupercaria</taxon>
        <taxon>Perciformes</taxon>
        <taxon>Cottioidei</taxon>
        <taxon>Cottales</taxon>
        <taxon>Liparidae</taxon>
        <taxon>Liparis</taxon>
    </lineage>
</organism>
<dbReference type="OrthoDB" id="10605815at2759"/>
<dbReference type="EMBL" id="SRLO01001538">
    <property type="protein sequence ID" value="TNN37062.1"/>
    <property type="molecule type" value="Genomic_DNA"/>
</dbReference>
<gene>
    <name evidence="2" type="ORF">EYF80_052776</name>
</gene>
<evidence type="ECO:0000256" key="1">
    <source>
        <dbReference type="SAM" id="MobiDB-lite"/>
    </source>
</evidence>
<dbReference type="AlphaFoldDB" id="A0A4Z2F9R5"/>
<feature type="region of interest" description="Disordered" evidence="1">
    <location>
        <begin position="42"/>
        <end position="79"/>
    </location>
</feature>